<dbReference type="GO" id="GO:0009279">
    <property type="term" value="C:cell outer membrane"/>
    <property type="evidence" value="ECO:0007669"/>
    <property type="project" value="UniProtKB-SubCell"/>
</dbReference>
<evidence type="ECO:0000313" key="10">
    <source>
        <dbReference type="Proteomes" id="UP000186221"/>
    </source>
</evidence>
<dbReference type="Proteomes" id="UP000186221">
    <property type="component" value="Unassembled WGS sequence"/>
</dbReference>
<evidence type="ECO:0000256" key="7">
    <source>
        <dbReference type="ARBA" id="ARBA00023237"/>
    </source>
</evidence>
<dbReference type="GO" id="GO:0015288">
    <property type="term" value="F:porin activity"/>
    <property type="evidence" value="ECO:0007669"/>
    <property type="project" value="TreeGrafter"/>
</dbReference>
<evidence type="ECO:0000256" key="1">
    <source>
        <dbReference type="ARBA" id="ARBA00004442"/>
    </source>
</evidence>
<dbReference type="GO" id="GO:1990281">
    <property type="term" value="C:efflux pump complex"/>
    <property type="evidence" value="ECO:0007669"/>
    <property type="project" value="TreeGrafter"/>
</dbReference>
<dbReference type="AlphaFoldDB" id="A0A1N7KVI1"/>
<keyword evidence="3" id="KW-0813">Transport</keyword>
<reference evidence="10" key="1">
    <citation type="submission" date="2017-01" db="EMBL/GenBank/DDBJ databases">
        <authorList>
            <person name="Varghese N."/>
            <person name="Submissions S."/>
        </authorList>
    </citation>
    <scope>NUCLEOTIDE SEQUENCE [LARGE SCALE GENOMIC DNA]</scope>
    <source>
        <strain evidence="10">DSM 19945</strain>
    </source>
</reference>
<dbReference type="RefSeq" id="WP_083951978.1">
    <property type="nucleotide sequence ID" value="NZ_FTOG01000003.1"/>
</dbReference>
<sequence length="501" mass="54489">MLQAPFVKTSALKYAVRVSSLSLALVAAGCGGNIKFEKSAEELLAQMEKDGAVVPIPSSMAPSRISTSGSLTSFAAVAAQTSPNVASAQRQMMAAQARVTEAEREFYPQVALTADKINTHQVIEESSNPSFAGDDTRYDTTNIALTANMRLLDLPMSAAIVAARSEAEARQSDFEAAKQDLLQNVLTVYADAAEAIERWRLANAEVQYFNARAEFERTQSNAGELRASERSVSAAELARARSDASIAAADYRIRADRLCGMAYDTTCPYPAAARNGASLPRPTAISQAELDRVENSPEVRAMASRVNVALREVDQARMAMYPRLSLEVAVAQRDRGGSLFDGSSLTNTEDVTLQFEWDLYTSGRLRAIRDAQLNEALAIGHDYDAQLQAAVNDMRGATSALNALWQHDRSLNEVISLRRSAVNEISKEIEAGLANDLDLAEAKLELVRAEVLQQRTRRNYILATIARARATGSIDDALVASVERVLSDNRYSARVYGRVAR</sequence>
<evidence type="ECO:0000256" key="2">
    <source>
        <dbReference type="ARBA" id="ARBA00007613"/>
    </source>
</evidence>
<evidence type="ECO:0000256" key="4">
    <source>
        <dbReference type="ARBA" id="ARBA00022452"/>
    </source>
</evidence>
<dbReference type="InterPro" id="IPR003423">
    <property type="entry name" value="OMP_efflux"/>
</dbReference>
<comment type="similarity">
    <text evidence="2">Belongs to the outer membrane factor (OMF) (TC 1.B.17) family.</text>
</comment>
<keyword evidence="5" id="KW-0812">Transmembrane</keyword>
<keyword evidence="6" id="KW-0472">Membrane</keyword>
<protein>
    <submittedName>
        <fullName evidence="9">Outer membrane protein TolC</fullName>
    </submittedName>
</protein>
<evidence type="ECO:0000256" key="8">
    <source>
        <dbReference type="SAM" id="Coils"/>
    </source>
</evidence>
<gene>
    <name evidence="9" type="ORF">SAMN05421580_10368</name>
</gene>
<dbReference type="Gene3D" id="1.20.1600.10">
    <property type="entry name" value="Outer membrane efflux proteins (OEP)"/>
    <property type="match status" value="1"/>
</dbReference>
<evidence type="ECO:0000256" key="6">
    <source>
        <dbReference type="ARBA" id="ARBA00023136"/>
    </source>
</evidence>
<keyword evidence="8" id="KW-0175">Coiled coil</keyword>
<accession>A0A1N7KVI1</accession>
<dbReference type="InterPro" id="IPR051906">
    <property type="entry name" value="TolC-like"/>
</dbReference>
<dbReference type="GO" id="GO:0015562">
    <property type="term" value="F:efflux transmembrane transporter activity"/>
    <property type="evidence" value="ECO:0007669"/>
    <property type="project" value="InterPro"/>
</dbReference>
<dbReference type="PANTHER" id="PTHR30026">
    <property type="entry name" value="OUTER MEMBRANE PROTEIN TOLC"/>
    <property type="match status" value="1"/>
</dbReference>
<dbReference type="OrthoDB" id="7822093at2"/>
<evidence type="ECO:0000256" key="5">
    <source>
        <dbReference type="ARBA" id="ARBA00022692"/>
    </source>
</evidence>
<dbReference type="PANTHER" id="PTHR30026:SF20">
    <property type="entry name" value="OUTER MEMBRANE PROTEIN TOLC"/>
    <property type="match status" value="1"/>
</dbReference>
<evidence type="ECO:0000256" key="3">
    <source>
        <dbReference type="ARBA" id="ARBA00022448"/>
    </source>
</evidence>
<organism evidence="9 10">
    <name type="scientific">Rhodobacter aestuarii</name>
    <dbReference type="NCBI Taxonomy" id="453582"/>
    <lineage>
        <taxon>Bacteria</taxon>
        <taxon>Pseudomonadati</taxon>
        <taxon>Pseudomonadota</taxon>
        <taxon>Alphaproteobacteria</taxon>
        <taxon>Rhodobacterales</taxon>
        <taxon>Rhodobacter group</taxon>
        <taxon>Rhodobacter</taxon>
    </lineage>
</organism>
<dbReference type="Pfam" id="PF02321">
    <property type="entry name" value="OEP"/>
    <property type="match status" value="2"/>
</dbReference>
<dbReference type="SUPFAM" id="SSF56954">
    <property type="entry name" value="Outer membrane efflux proteins (OEP)"/>
    <property type="match status" value="1"/>
</dbReference>
<comment type="subcellular location">
    <subcellularLocation>
        <location evidence="1">Cell outer membrane</location>
    </subcellularLocation>
</comment>
<keyword evidence="10" id="KW-1185">Reference proteome</keyword>
<keyword evidence="4" id="KW-1134">Transmembrane beta strand</keyword>
<dbReference type="STRING" id="453582.SAMN05421580_10368"/>
<name>A0A1N7KVI1_9RHOB</name>
<dbReference type="EMBL" id="FTOG01000003">
    <property type="protein sequence ID" value="SIS65551.1"/>
    <property type="molecule type" value="Genomic_DNA"/>
</dbReference>
<evidence type="ECO:0000313" key="9">
    <source>
        <dbReference type="EMBL" id="SIS65551.1"/>
    </source>
</evidence>
<proteinExistence type="inferred from homology"/>
<feature type="coiled-coil region" evidence="8">
    <location>
        <begin position="164"/>
        <end position="221"/>
    </location>
</feature>
<keyword evidence="7" id="KW-0998">Cell outer membrane</keyword>